<name>A0A7C6EEE8_UNCW3</name>
<reference evidence="1" key="1">
    <citation type="journal article" date="2020" name="mSystems">
        <title>Genome- and Community-Level Interaction Insights into Carbon Utilization and Element Cycling Functions of Hydrothermarchaeota in Hydrothermal Sediment.</title>
        <authorList>
            <person name="Zhou Z."/>
            <person name="Liu Y."/>
            <person name="Xu W."/>
            <person name="Pan J."/>
            <person name="Luo Z.H."/>
            <person name="Li M."/>
        </authorList>
    </citation>
    <scope>NUCLEOTIDE SEQUENCE [LARGE SCALE GENOMIC DNA]</scope>
    <source>
        <strain evidence="1">SpSt-876</strain>
    </source>
</reference>
<dbReference type="EMBL" id="DTLI01000234">
    <property type="protein sequence ID" value="HHS53140.1"/>
    <property type="molecule type" value="Genomic_DNA"/>
</dbReference>
<sequence>MVSGDKTQEFIRGTLLVKIKDDLKGWRIFNKADMLSVAYYHSRRFFLTLPNWALRVSPEITGKPDLAVFESNELRAVLQFEFALVPKQFRYFPKMVFEDKAKMLKNLLSLLREKKVSGWLFGIYDTDEAVFYPTLTDKSKTSPLFWLPINVREFQDYRVWRKKWDELKEKLF</sequence>
<evidence type="ECO:0000313" key="1">
    <source>
        <dbReference type="EMBL" id="HHS53140.1"/>
    </source>
</evidence>
<gene>
    <name evidence="1" type="ORF">ENW73_09885</name>
</gene>
<proteinExistence type="predicted"/>
<protein>
    <submittedName>
        <fullName evidence="1">Uncharacterized protein</fullName>
    </submittedName>
</protein>
<comment type="caution">
    <text evidence="1">The sequence shown here is derived from an EMBL/GenBank/DDBJ whole genome shotgun (WGS) entry which is preliminary data.</text>
</comment>
<dbReference type="AlphaFoldDB" id="A0A7C6EEE8"/>
<accession>A0A7C6EEE8</accession>
<organism evidence="1">
    <name type="scientific">candidate division WOR-3 bacterium</name>
    <dbReference type="NCBI Taxonomy" id="2052148"/>
    <lineage>
        <taxon>Bacteria</taxon>
        <taxon>Bacteria division WOR-3</taxon>
    </lineage>
</organism>